<proteinExistence type="evidence at transcript level"/>
<accession>I7GMC7</accession>
<dbReference type="EMBL" id="AB172085">
    <property type="protein sequence ID" value="BAE89147.1"/>
    <property type="molecule type" value="mRNA"/>
</dbReference>
<name>I7GMC7_MACFA</name>
<sequence length="87" mass="10007">MRKEYNNINLKPISTIIQMKQNNVVQTVHSVCVANKLGPWHLKVYYMQKVAQVQNILQLSKTSNYIQALAVNLTMGHLKPIFWALVV</sequence>
<protein>
    <submittedName>
        <fullName evidence="1">Macaca fascicularis brain cDNA clone: QflA-16589, similar to human hypothetical protein FLJ10980 (FLJ10980), mRNA, RefSeq: XM_035527.10</fullName>
    </submittedName>
</protein>
<dbReference type="AlphaFoldDB" id="I7GMC7"/>
<evidence type="ECO:0000313" key="1">
    <source>
        <dbReference type="EMBL" id="BAE89147.1"/>
    </source>
</evidence>
<reference evidence="1" key="1">
    <citation type="journal article" date="2007" name="PLoS Biol.">
        <title>Rate of evolution in brain-expressed genes in humans and other primates.</title>
        <authorList>
            <person name="Wang H.-Y."/>
            <person name="Chien H.-C."/>
            <person name="Osada N."/>
            <person name="Hashimoto K."/>
            <person name="Sugano S."/>
            <person name="Gojobori T."/>
            <person name="Chou C.-K."/>
            <person name="Tsai S.-F."/>
            <person name="Wu C.-I."/>
            <person name="Shen C.-K.J."/>
        </authorList>
    </citation>
    <scope>NUCLEOTIDE SEQUENCE</scope>
</reference>
<organism evidence="1">
    <name type="scientific">Macaca fascicularis</name>
    <name type="common">Crab-eating macaque</name>
    <name type="synonym">Cynomolgus monkey</name>
    <dbReference type="NCBI Taxonomy" id="9541"/>
    <lineage>
        <taxon>Eukaryota</taxon>
        <taxon>Metazoa</taxon>
        <taxon>Chordata</taxon>
        <taxon>Craniata</taxon>
        <taxon>Vertebrata</taxon>
        <taxon>Euteleostomi</taxon>
        <taxon>Mammalia</taxon>
        <taxon>Eutheria</taxon>
        <taxon>Euarchontoglires</taxon>
        <taxon>Primates</taxon>
        <taxon>Haplorrhini</taxon>
        <taxon>Catarrhini</taxon>
        <taxon>Cercopithecidae</taxon>
        <taxon>Cercopithecinae</taxon>
        <taxon>Macaca</taxon>
    </lineage>
</organism>